<name>A0A1G1VB47_9BACT</name>
<evidence type="ECO:0000313" key="2">
    <source>
        <dbReference type="EMBL" id="OGY12613.1"/>
    </source>
</evidence>
<dbReference type="GO" id="GO:0004176">
    <property type="term" value="F:ATP-dependent peptidase activity"/>
    <property type="evidence" value="ECO:0007669"/>
    <property type="project" value="InterPro"/>
</dbReference>
<proteinExistence type="predicted"/>
<dbReference type="Proteomes" id="UP000178659">
    <property type="component" value="Unassembled WGS sequence"/>
</dbReference>
<dbReference type="PANTHER" id="PTHR43718">
    <property type="entry name" value="LON PROTEASE"/>
    <property type="match status" value="1"/>
</dbReference>
<evidence type="ECO:0000259" key="1">
    <source>
        <dbReference type="SMART" id="SM00382"/>
    </source>
</evidence>
<gene>
    <name evidence="2" type="ORF">A3A77_05035</name>
</gene>
<dbReference type="InterPro" id="IPR003593">
    <property type="entry name" value="AAA+_ATPase"/>
</dbReference>
<dbReference type="Pfam" id="PF00004">
    <property type="entry name" value="AAA"/>
    <property type="match status" value="1"/>
</dbReference>
<dbReference type="Gene3D" id="3.40.50.300">
    <property type="entry name" value="P-loop containing nucleotide triphosphate hydrolases"/>
    <property type="match status" value="1"/>
</dbReference>
<dbReference type="InterPro" id="IPR003959">
    <property type="entry name" value="ATPase_AAA_core"/>
</dbReference>
<dbReference type="InterPro" id="IPR027065">
    <property type="entry name" value="Lon_Prtase"/>
</dbReference>
<accession>A0A1G1VB47</accession>
<dbReference type="GO" id="GO:0016887">
    <property type="term" value="F:ATP hydrolysis activity"/>
    <property type="evidence" value="ECO:0007669"/>
    <property type="project" value="InterPro"/>
</dbReference>
<dbReference type="InterPro" id="IPR054594">
    <property type="entry name" value="Lon_lid"/>
</dbReference>
<dbReference type="EMBL" id="MHCC01000026">
    <property type="protein sequence ID" value="OGY12613.1"/>
    <property type="molecule type" value="Genomic_DNA"/>
</dbReference>
<dbReference type="InterPro" id="IPR027417">
    <property type="entry name" value="P-loop_NTPase"/>
</dbReference>
<dbReference type="PANTHER" id="PTHR43718:SF2">
    <property type="entry name" value="LON PROTEASE HOMOLOG, MITOCHONDRIAL"/>
    <property type="match status" value="1"/>
</dbReference>
<dbReference type="AlphaFoldDB" id="A0A1G1VB47"/>
<dbReference type="GO" id="GO:0005524">
    <property type="term" value="F:ATP binding"/>
    <property type="evidence" value="ECO:0007669"/>
    <property type="project" value="InterPro"/>
</dbReference>
<evidence type="ECO:0000313" key="3">
    <source>
        <dbReference type="Proteomes" id="UP000178659"/>
    </source>
</evidence>
<protein>
    <recommendedName>
        <fullName evidence="1">AAA+ ATPase domain-containing protein</fullName>
    </recommendedName>
</protein>
<organism evidence="2 3">
    <name type="scientific">Candidatus Blackburnbacteria bacterium RIFCSPLOWO2_01_FULL_40_20</name>
    <dbReference type="NCBI Taxonomy" id="1797519"/>
    <lineage>
        <taxon>Bacteria</taxon>
        <taxon>Candidatus Blackburniibacteriota</taxon>
    </lineage>
</organism>
<reference evidence="2 3" key="1">
    <citation type="journal article" date="2016" name="Nat. Commun.">
        <title>Thousands of microbial genomes shed light on interconnected biogeochemical processes in an aquifer system.</title>
        <authorList>
            <person name="Anantharaman K."/>
            <person name="Brown C.T."/>
            <person name="Hug L.A."/>
            <person name="Sharon I."/>
            <person name="Castelle C.J."/>
            <person name="Probst A.J."/>
            <person name="Thomas B.C."/>
            <person name="Singh A."/>
            <person name="Wilkins M.J."/>
            <person name="Karaoz U."/>
            <person name="Brodie E.L."/>
            <person name="Williams K.H."/>
            <person name="Hubbard S.S."/>
            <person name="Banfield J.F."/>
        </authorList>
    </citation>
    <scope>NUCLEOTIDE SEQUENCE [LARGE SCALE GENOMIC DNA]</scope>
</reference>
<dbReference type="Gene3D" id="1.10.8.60">
    <property type="match status" value="1"/>
</dbReference>
<comment type="caution">
    <text evidence="2">The sequence shown here is derived from an EMBL/GenBank/DDBJ whole genome shotgun (WGS) entry which is preliminary data.</text>
</comment>
<dbReference type="SMART" id="SM00382">
    <property type="entry name" value="AAA"/>
    <property type="match status" value="1"/>
</dbReference>
<dbReference type="GO" id="GO:0006515">
    <property type="term" value="P:protein quality control for misfolded or incompletely synthesized proteins"/>
    <property type="evidence" value="ECO:0007669"/>
    <property type="project" value="TreeGrafter"/>
</dbReference>
<dbReference type="GO" id="GO:0004252">
    <property type="term" value="F:serine-type endopeptidase activity"/>
    <property type="evidence" value="ECO:0007669"/>
    <property type="project" value="InterPro"/>
</dbReference>
<sequence length="347" mass="39046">MEGQDTLKIISNLREQVNGVSLPPELKGRLIVRLERLERIVGTPLAFEELDRTANYIDWTVSLPWTKPGDDILDLEYAKKILDKNHFGLEDMKDRILEFISVIKLNKEKGNRTKSPILSFVGLAGTGKTTVAYSVAEALGKKFYRIPFGGMGDPQELRGQSKVVPEAEPGRVMKALKSVNVKNPVILLDEIDRVDEEKRATIMGVLVELLDPEQNVNFVDHYIDYPFDLSEVLFITTGNNTTNIATAVLDRLEVIHMPSYTDDQKINIGKNYMLPKVIAQSGLPKEAVILDDNVWINIVRPLGFDAGMRTLERTIDGIVRKVAREVVEGKLTGIHLTDQNIKQYLPR</sequence>
<dbReference type="SUPFAM" id="SSF52540">
    <property type="entry name" value="P-loop containing nucleoside triphosphate hydrolases"/>
    <property type="match status" value="1"/>
</dbReference>
<dbReference type="Pfam" id="PF22667">
    <property type="entry name" value="Lon_lid"/>
    <property type="match status" value="1"/>
</dbReference>
<feature type="domain" description="AAA+ ATPase" evidence="1">
    <location>
        <begin position="114"/>
        <end position="261"/>
    </location>
</feature>